<evidence type="ECO:0000256" key="1">
    <source>
        <dbReference type="ARBA" id="ARBA00022485"/>
    </source>
</evidence>
<keyword evidence="2" id="KW-0540">Nuclease</keyword>
<dbReference type="GO" id="GO:0046872">
    <property type="term" value="F:metal ion binding"/>
    <property type="evidence" value="ECO:0007669"/>
    <property type="project" value="UniProtKB-KW"/>
</dbReference>
<evidence type="ECO:0000256" key="13">
    <source>
        <dbReference type="ARBA" id="ARBA00023204"/>
    </source>
</evidence>
<organism evidence="16">
    <name type="scientific">Turicibacter sanguinis</name>
    <dbReference type="NCBI Taxonomy" id="154288"/>
    <lineage>
        <taxon>Bacteria</taxon>
        <taxon>Bacillati</taxon>
        <taxon>Bacillota</taxon>
        <taxon>Erysipelotrichia</taxon>
        <taxon>Erysipelotrichales</taxon>
        <taxon>Turicibacteraceae</taxon>
        <taxon>Turicibacter</taxon>
    </lineage>
</organism>
<feature type="domain" description="PD-(D/E)XK endonuclease-like" evidence="14">
    <location>
        <begin position="794"/>
        <end position="1147"/>
    </location>
</feature>
<evidence type="ECO:0000259" key="15">
    <source>
        <dbReference type="Pfam" id="PF21445"/>
    </source>
</evidence>
<accession>A0A6G2CJB2</accession>
<keyword evidence="7 16" id="KW-0347">Helicase</keyword>
<dbReference type="Gene3D" id="3.90.320.10">
    <property type="match status" value="1"/>
</dbReference>
<evidence type="ECO:0000256" key="2">
    <source>
        <dbReference type="ARBA" id="ARBA00022722"/>
    </source>
</evidence>
<keyword evidence="6" id="KW-0378">Hydrolase</keyword>
<dbReference type="Pfam" id="PF21445">
    <property type="entry name" value="ADDB_N"/>
    <property type="match status" value="1"/>
</dbReference>
<dbReference type="AlphaFoldDB" id="A0A6G2CJB2"/>
<dbReference type="GO" id="GO:0005524">
    <property type="term" value="F:ATP binding"/>
    <property type="evidence" value="ECO:0007669"/>
    <property type="project" value="UniProtKB-KW"/>
</dbReference>
<keyword evidence="1" id="KW-0004">4Fe-4S</keyword>
<dbReference type="PANTHER" id="PTHR30591">
    <property type="entry name" value="RECBCD ENZYME SUBUNIT RECC"/>
    <property type="match status" value="1"/>
</dbReference>
<keyword evidence="10" id="KW-0408">Iron</keyword>
<evidence type="ECO:0000256" key="5">
    <source>
        <dbReference type="ARBA" id="ARBA00022763"/>
    </source>
</evidence>
<keyword evidence="12" id="KW-0238">DNA-binding</keyword>
<proteinExistence type="predicted"/>
<keyword evidence="11" id="KW-0411">Iron-sulfur</keyword>
<dbReference type="PANTHER" id="PTHR30591:SF1">
    <property type="entry name" value="RECBCD ENZYME SUBUNIT RECC"/>
    <property type="match status" value="1"/>
</dbReference>
<keyword evidence="3" id="KW-0479">Metal-binding</keyword>
<keyword evidence="8 16" id="KW-0269">Exonuclease</keyword>
<evidence type="ECO:0000256" key="6">
    <source>
        <dbReference type="ARBA" id="ARBA00022801"/>
    </source>
</evidence>
<dbReference type="Pfam" id="PF12705">
    <property type="entry name" value="PDDEXK_1"/>
    <property type="match status" value="1"/>
</dbReference>
<keyword evidence="13" id="KW-0234">DNA repair</keyword>
<evidence type="ECO:0000256" key="3">
    <source>
        <dbReference type="ARBA" id="ARBA00022723"/>
    </source>
</evidence>
<dbReference type="InterPro" id="IPR027417">
    <property type="entry name" value="P-loop_NTPase"/>
</dbReference>
<keyword evidence="9" id="KW-0067">ATP-binding</keyword>
<dbReference type="InterPro" id="IPR014140">
    <property type="entry name" value="DNA_helicase_suAddB"/>
</dbReference>
<dbReference type="GO" id="GO:0004386">
    <property type="term" value="F:helicase activity"/>
    <property type="evidence" value="ECO:0007669"/>
    <property type="project" value="UniProtKB-KW"/>
</dbReference>
<dbReference type="Gene3D" id="3.40.50.300">
    <property type="entry name" value="P-loop containing nucleotide triphosphate hydrolases"/>
    <property type="match status" value="4"/>
</dbReference>
<evidence type="ECO:0000256" key="11">
    <source>
        <dbReference type="ARBA" id="ARBA00023014"/>
    </source>
</evidence>
<evidence type="ECO:0000256" key="10">
    <source>
        <dbReference type="ARBA" id="ARBA00023004"/>
    </source>
</evidence>
<dbReference type="InterPro" id="IPR011604">
    <property type="entry name" value="PDDEXK-like_dom_sf"/>
</dbReference>
<dbReference type="GO" id="GO:0004527">
    <property type="term" value="F:exonuclease activity"/>
    <property type="evidence" value="ECO:0007669"/>
    <property type="project" value="UniProtKB-KW"/>
</dbReference>
<evidence type="ECO:0000259" key="14">
    <source>
        <dbReference type="Pfam" id="PF12705"/>
    </source>
</evidence>
<dbReference type="InterPro" id="IPR049035">
    <property type="entry name" value="ADDB_N"/>
</dbReference>
<sequence length="1188" mass="137192">MSIRFILGRSGVGKTRLVLNEIKAACDELPQGDPIFVIAPDQMTFHLEYQLLKQSQYPSLMRVQGLSFNRFAYRILQETGGLSRYHLNQVGLALLLQKVMNEKKDQLSLFPFYANKPGFISKVSEMIAEFKNYCVTPNQLFQTIQTQQEISNWSVQSVKKINDIAILYDEFEKLSLGRYLMTEDYYTLLSEQIAYSSTIANSDFYIDGYHLFNKQEELILLQLMKYAKSVTIVLTHDLNSTSSVFSLPSRTYSKLASQLEEMGLNYEIQELTEGNHRFKSDTALAHLEKQFMQFPTVKSEAKGVHFFQAANSRLEVEEVAKRIHHLIHKEGYAFNDIAIYTAQSEEYQELIASIFPKFEIPVFLDYKESMLIHPLMVLLYHVFDVMMNGWRHESMFMIIKTGLFMDVSQIKKQQSFYEAFQAYQRQVDVLENYCLARQIKKQDWQQKDDWVYEKYQGLGRGYVKTDDDLAVEDLLNTLKKQISSLLTSFEKKLKKAKTYKEFAVATLTFLEEAQIPQKLALLESSAEETQHLKLLKQHQQVWNKVLELFEQLVEIGQEEAVSLENFATVFKAGLEEMSYATVPPRLDQVSVGELRRARYQLVTDLGEAGQYGIKHAFVLGVNEGQIPSVMGESSLLSEVEREQLKELGIELAPSLEQSQQDEQFILYTVFTSPKQTLTLSYVSSNDEGKEFLPSYVYNQLKEMFPLSQEAHIGREFDDDLYEQLTTLNQSVAHLLAHLKQNPAYRSYYEPLLAYYKEHNPLIYQMVMRILGYENEVTNLDEVLTKKLYSEEIVASVSRLELFNQCEFAHYLRYGLQLKDRERYQLDLPHIGELYHEALKRIATMIQKENRTFADLTQDECQTLAKMVSDELSEQLLYKILKQNKRMMKLTERLTHVVYKTLIGLKYQSSQSEFKPMFFELPFQTGKSNGIHIDSRPIGKGFKLSLKGIIDRVDVAKSKDESQAYLRIVDYKSSQQDLELDKVYYGLSLQLLTYLDVVVTNALQLIDMPAEVGGLLYFHVHRPIISKDDQDLLRDVALEEQILRLHQEDFKMKGYLPDDYDVVTLSDHRITDRLKSDVVPITLKKDGSFSSRGTSTLSPAELSMLRNYTNQTIERAATKITQGSLQINPSHHGDRKACDFCSYRGVCQFDIDFLGNQPRILAKMKKENALEAIKCQLEEGGDQDESSTH</sequence>
<name>A0A6G2CJB2_9FIRM</name>
<dbReference type="GO" id="GO:0000724">
    <property type="term" value="P:double-strand break repair via homologous recombination"/>
    <property type="evidence" value="ECO:0007669"/>
    <property type="project" value="InterPro"/>
</dbReference>
<protein>
    <submittedName>
        <fullName evidence="16">Helicase-exonuclease AddAB subunit AddB</fullName>
    </submittedName>
</protein>
<evidence type="ECO:0000256" key="4">
    <source>
        <dbReference type="ARBA" id="ARBA00022741"/>
    </source>
</evidence>
<evidence type="ECO:0000256" key="7">
    <source>
        <dbReference type="ARBA" id="ARBA00022806"/>
    </source>
</evidence>
<evidence type="ECO:0000256" key="9">
    <source>
        <dbReference type="ARBA" id="ARBA00022840"/>
    </source>
</evidence>
<dbReference type="GO" id="GO:0051539">
    <property type="term" value="F:4 iron, 4 sulfur cluster binding"/>
    <property type="evidence" value="ECO:0007669"/>
    <property type="project" value="UniProtKB-KW"/>
</dbReference>
<feature type="domain" description="ATP-dependent helicase/deoxyribonuclease subunit B N-terminal" evidence="15">
    <location>
        <begin position="5"/>
        <end position="288"/>
    </location>
</feature>
<evidence type="ECO:0000313" key="16">
    <source>
        <dbReference type="EMBL" id="MTL93004.1"/>
    </source>
</evidence>
<keyword evidence="5" id="KW-0227">DNA damage</keyword>
<dbReference type="InterPro" id="IPR038726">
    <property type="entry name" value="PDDEXK_AddAB-type"/>
</dbReference>
<dbReference type="SUPFAM" id="SSF52540">
    <property type="entry name" value="P-loop containing nucleoside triphosphate hydrolases"/>
    <property type="match status" value="1"/>
</dbReference>
<evidence type="ECO:0000256" key="8">
    <source>
        <dbReference type="ARBA" id="ARBA00022839"/>
    </source>
</evidence>
<keyword evidence="4" id="KW-0547">Nucleotide-binding</keyword>
<dbReference type="GO" id="GO:0003677">
    <property type="term" value="F:DNA binding"/>
    <property type="evidence" value="ECO:0007669"/>
    <property type="project" value="UniProtKB-KW"/>
</dbReference>
<reference evidence="16" key="1">
    <citation type="journal article" date="2019" name="Nat. Med.">
        <title>A library of human gut bacterial isolates paired with longitudinal multiomics data enables mechanistic microbiome research.</title>
        <authorList>
            <person name="Poyet M."/>
            <person name="Groussin M."/>
            <person name="Gibbons S.M."/>
            <person name="Avila-Pacheco J."/>
            <person name="Jiang X."/>
            <person name="Kearney S.M."/>
            <person name="Perrotta A.R."/>
            <person name="Berdy B."/>
            <person name="Zhao S."/>
            <person name="Lieberman T.D."/>
            <person name="Swanson P.K."/>
            <person name="Smith M."/>
            <person name="Roesemann S."/>
            <person name="Alexander J.E."/>
            <person name="Rich S.A."/>
            <person name="Livny J."/>
            <person name="Vlamakis H."/>
            <person name="Clish C."/>
            <person name="Bullock K."/>
            <person name="Deik A."/>
            <person name="Scott J."/>
            <person name="Pierce K.A."/>
            <person name="Xavier R.J."/>
            <person name="Alm E.J."/>
        </authorList>
    </citation>
    <scope>NUCLEOTIDE SEQUENCE</scope>
    <source>
        <strain evidence="16">BIOML-A179</strain>
    </source>
</reference>
<gene>
    <name evidence="16" type="primary">addB</name>
    <name evidence="16" type="ORF">GMA64_00485</name>
</gene>
<dbReference type="RefSeq" id="WP_129821279.1">
    <property type="nucleotide sequence ID" value="NZ_RCYV01000003.1"/>
</dbReference>
<evidence type="ECO:0000256" key="12">
    <source>
        <dbReference type="ARBA" id="ARBA00023125"/>
    </source>
</evidence>
<dbReference type="NCBIfam" id="TIGR02773">
    <property type="entry name" value="addB_Gpos"/>
    <property type="match status" value="1"/>
</dbReference>
<dbReference type="EMBL" id="WMQV01000001">
    <property type="protein sequence ID" value="MTL93004.1"/>
    <property type="molecule type" value="Genomic_DNA"/>
</dbReference>
<comment type="caution">
    <text evidence="16">The sequence shown here is derived from an EMBL/GenBank/DDBJ whole genome shotgun (WGS) entry which is preliminary data.</text>
</comment>